<sequence>MYSGWQGQACCNTALWDTMVSTPPLTFSLSTVFVHHFAAVHCAQEHNRYSFFSDIADDGVAAIKSKLCAGNLPGFGSLHERSDVCRGGPGIGRSFSRRHTCEHCTNAGQYFLPDSLEFLPLLASRLSYSIYCIFSQTQNIFRPYLVDMFGMYCRNFHLPLNIS</sequence>
<evidence type="ECO:0000313" key="2">
    <source>
        <dbReference type="Proteomes" id="UP001476798"/>
    </source>
</evidence>
<dbReference type="EMBL" id="JAHRIO010091171">
    <property type="protein sequence ID" value="MEQ2188526.1"/>
    <property type="molecule type" value="Genomic_DNA"/>
</dbReference>
<name>A0ABV0PYX7_9TELE</name>
<proteinExistence type="predicted"/>
<gene>
    <name evidence="1" type="ORF">GOODEAATRI_015993</name>
</gene>
<reference evidence="1 2" key="1">
    <citation type="submission" date="2021-06" db="EMBL/GenBank/DDBJ databases">
        <authorList>
            <person name="Palmer J.M."/>
        </authorList>
    </citation>
    <scope>NUCLEOTIDE SEQUENCE [LARGE SCALE GENOMIC DNA]</scope>
    <source>
        <strain evidence="1 2">GA_2019</strain>
        <tissue evidence="1">Muscle</tissue>
    </source>
</reference>
<keyword evidence="2" id="KW-1185">Reference proteome</keyword>
<evidence type="ECO:0000313" key="1">
    <source>
        <dbReference type="EMBL" id="MEQ2188526.1"/>
    </source>
</evidence>
<accession>A0ABV0PYX7</accession>
<protein>
    <submittedName>
        <fullName evidence="1">Uncharacterized protein</fullName>
    </submittedName>
</protein>
<organism evidence="1 2">
    <name type="scientific">Goodea atripinnis</name>
    <dbReference type="NCBI Taxonomy" id="208336"/>
    <lineage>
        <taxon>Eukaryota</taxon>
        <taxon>Metazoa</taxon>
        <taxon>Chordata</taxon>
        <taxon>Craniata</taxon>
        <taxon>Vertebrata</taxon>
        <taxon>Euteleostomi</taxon>
        <taxon>Actinopterygii</taxon>
        <taxon>Neopterygii</taxon>
        <taxon>Teleostei</taxon>
        <taxon>Neoteleostei</taxon>
        <taxon>Acanthomorphata</taxon>
        <taxon>Ovalentaria</taxon>
        <taxon>Atherinomorphae</taxon>
        <taxon>Cyprinodontiformes</taxon>
        <taxon>Goodeidae</taxon>
        <taxon>Goodea</taxon>
    </lineage>
</organism>
<comment type="caution">
    <text evidence="1">The sequence shown here is derived from an EMBL/GenBank/DDBJ whole genome shotgun (WGS) entry which is preliminary data.</text>
</comment>
<dbReference type="Proteomes" id="UP001476798">
    <property type="component" value="Unassembled WGS sequence"/>
</dbReference>